<dbReference type="Proteomes" id="UP000030746">
    <property type="component" value="Unassembled WGS sequence"/>
</dbReference>
<gene>
    <name evidence="2" type="ORF">LOTGIDRAFT_162170</name>
</gene>
<feature type="region of interest" description="Disordered" evidence="1">
    <location>
        <begin position="128"/>
        <end position="150"/>
    </location>
</feature>
<organism evidence="2 3">
    <name type="scientific">Lottia gigantea</name>
    <name type="common">Giant owl limpet</name>
    <dbReference type="NCBI Taxonomy" id="225164"/>
    <lineage>
        <taxon>Eukaryota</taxon>
        <taxon>Metazoa</taxon>
        <taxon>Spiralia</taxon>
        <taxon>Lophotrochozoa</taxon>
        <taxon>Mollusca</taxon>
        <taxon>Gastropoda</taxon>
        <taxon>Patellogastropoda</taxon>
        <taxon>Lottioidea</taxon>
        <taxon>Lottiidae</taxon>
        <taxon>Lottia</taxon>
    </lineage>
</organism>
<dbReference type="RefSeq" id="XP_009056340.1">
    <property type="nucleotide sequence ID" value="XM_009058092.1"/>
</dbReference>
<dbReference type="OMA" id="HKPRIIQ"/>
<protein>
    <submittedName>
        <fullName evidence="2">Uncharacterized protein</fullName>
    </submittedName>
</protein>
<dbReference type="CTD" id="20238932"/>
<sequence>MPGNKNLPELVDQRNTVQWKDTSDGESDRTEDLENRSNHSESSAAICEAISDTHILELSEEGKISELLRGWMPDYILQHIEPHESKDKEPLYSAKLGIEPRIKRCSSSESIVTELSLLSCSTYGKSSRVSETTRRKRRNKRPPTTTDNASTISKWALAMQGQKHGAFDKLMRQQNAFQITPGATNSVAITAFDLMDEEEKTQVLKCGRESWIKMNPRLKKSDSITHINTLSKNKLLQSKRRFSQIPTSSKNGRMKPFVRILNGKNSSNDSEGISVAMLDKQTTRTVTPPFKEKVRMWQVDEKISDVDLNRGMSAKVRERIASTTMALDRVSRKSASRPQSTAGCIRTDPNNPQNIRISPELGDVIKQDIKSRMGRPRQHEIRQQDVENLNHGYTLDRSHRNLKVFNWLHSLKEGEFVTDDKVDGETDRSLNSMSIVHVHVDAVDEPKLKPINFGRSKSNLSRELTFS</sequence>
<dbReference type="GeneID" id="20238932"/>
<dbReference type="OrthoDB" id="6130045at2759"/>
<evidence type="ECO:0000313" key="3">
    <source>
        <dbReference type="Proteomes" id="UP000030746"/>
    </source>
</evidence>
<name>V4AI85_LOTGI</name>
<dbReference type="AlphaFoldDB" id="V4AI85"/>
<feature type="compositionally biased region" description="Polar residues" evidence="1">
    <location>
        <begin position="336"/>
        <end position="353"/>
    </location>
</feature>
<evidence type="ECO:0000256" key="1">
    <source>
        <dbReference type="SAM" id="MobiDB-lite"/>
    </source>
</evidence>
<feature type="region of interest" description="Disordered" evidence="1">
    <location>
        <begin position="1"/>
        <end position="43"/>
    </location>
</feature>
<accession>V4AI85</accession>
<keyword evidence="3" id="KW-1185">Reference proteome</keyword>
<feature type="compositionally biased region" description="Basic and acidic residues" evidence="1">
    <location>
        <begin position="21"/>
        <end position="39"/>
    </location>
</feature>
<dbReference type="KEGG" id="lgi:LOTGIDRAFT_162170"/>
<reference evidence="2 3" key="1">
    <citation type="journal article" date="2013" name="Nature">
        <title>Insights into bilaterian evolution from three spiralian genomes.</title>
        <authorList>
            <person name="Simakov O."/>
            <person name="Marletaz F."/>
            <person name="Cho S.J."/>
            <person name="Edsinger-Gonzales E."/>
            <person name="Havlak P."/>
            <person name="Hellsten U."/>
            <person name="Kuo D.H."/>
            <person name="Larsson T."/>
            <person name="Lv J."/>
            <person name="Arendt D."/>
            <person name="Savage R."/>
            <person name="Osoegawa K."/>
            <person name="de Jong P."/>
            <person name="Grimwood J."/>
            <person name="Chapman J.A."/>
            <person name="Shapiro H."/>
            <person name="Aerts A."/>
            <person name="Otillar R.P."/>
            <person name="Terry A.Y."/>
            <person name="Boore J.L."/>
            <person name="Grigoriev I.V."/>
            <person name="Lindberg D.R."/>
            <person name="Seaver E.C."/>
            <person name="Weisblat D.A."/>
            <person name="Putnam N.H."/>
            <person name="Rokhsar D.S."/>
        </authorList>
    </citation>
    <scope>NUCLEOTIDE SEQUENCE [LARGE SCALE GENOMIC DNA]</scope>
</reference>
<dbReference type="HOGENOM" id="CLU_585654_0_0_1"/>
<dbReference type="EMBL" id="KB201977">
    <property type="protein sequence ID" value="ESO93141.1"/>
    <property type="molecule type" value="Genomic_DNA"/>
</dbReference>
<feature type="region of interest" description="Disordered" evidence="1">
    <location>
        <begin position="329"/>
        <end position="353"/>
    </location>
</feature>
<proteinExistence type="predicted"/>
<evidence type="ECO:0000313" key="2">
    <source>
        <dbReference type="EMBL" id="ESO93141.1"/>
    </source>
</evidence>